<sequence>MKQPNNSGNMFVTCAALSPVWRYSSGFTSVPLLHRARCASARLARKARTTRGRRCEGSARAPGARRITHEQRGAPAIHIYLRDSAADAAACRCTDGTRHTVCRAHETTAGSFTLISGLYRSILLGNMDSYRGPDGRTVTHTLDGYRIA</sequence>
<keyword evidence="2" id="KW-1185">Reference proteome</keyword>
<dbReference type="Proteomes" id="UP000837857">
    <property type="component" value="Chromosome 4"/>
</dbReference>
<gene>
    <name evidence="1" type="ORF">IPOD504_LOCUS13341</name>
</gene>
<dbReference type="EMBL" id="OW152816">
    <property type="protein sequence ID" value="CAH2066241.1"/>
    <property type="molecule type" value="Genomic_DNA"/>
</dbReference>
<feature type="non-terminal residue" evidence="1">
    <location>
        <position position="1"/>
    </location>
</feature>
<accession>A0ABN8IWF1</accession>
<protein>
    <submittedName>
        <fullName evidence="1">Uncharacterized protein</fullName>
    </submittedName>
</protein>
<evidence type="ECO:0000313" key="1">
    <source>
        <dbReference type="EMBL" id="CAH2066241.1"/>
    </source>
</evidence>
<name>A0ABN8IWF1_9NEOP</name>
<reference evidence="1" key="1">
    <citation type="submission" date="2022-03" db="EMBL/GenBank/DDBJ databases">
        <authorList>
            <person name="Martin H S."/>
        </authorList>
    </citation>
    <scope>NUCLEOTIDE SEQUENCE</scope>
</reference>
<organism evidence="1 2">
    <name type="scientific">Iphiclides podalirius</name>
    <name type="common">scarce swallowtail</name>
    <dbReference type="NCBI Taxonomy" id="110791"/>
    <lineage>
        <taxon>Eukaryota</taxon>
        <taxon>Metazoa</taxon>
        <taxon>Ecdysozoa</taxon>
        <taxon>Arthropoda</taxon>
        <taxon>Hexapoda</taxon>
        <taxon>Insecta</taxon>
        <taxon>Pterygota</taxon>
        <taxon>Neoptera</taxon>
        <taxon>Endopterygota</taxon>
        <taxon>Lepidoptera</taxon>
        <taxon>Glossata</taxon>
        <taxon>Ditrysia</taxon>
        <taxon>Papilionoidea</taxon>
        <taxon>Papilionidae</taxon>
        <taxon>Papilioninae</taxon>
        <taxon>Iphiclides</taxon>
    </lineage>
</organism>
<proteinExistence type="predicted"/>
<evidence type="ECO:0000313" key="2">
    <source>
        <dbReference type="Proteomes" id="UP000837857"/>
    </source>
</evidence>